<dbReference type="OrthoDB" id="10071381at2759"/>
<dbReference type="InParanoid" id="A0A6L2Q719"/>
<organism evidence="2 3">
    <name type="scientific">Coptotermes formosanus</name>
    <name type="common">Formosan subterranean termite</name>
    <dbReference type="NCBI Taxonomy" id="36987"/>
    <lineage>
        <taxon>Eukaryota</taxon>
        <taxon>Metazoa</taxon>
        <taxon>Ecdysozoa</taxon>
        <taxon>Arthropoda</taxon>
        <taxon>Hexapoda</taxon>
        <taxon>Insecta</taxon>
        <taxon>Pterygota</taxon>
        <taxon>Neoptera</taxon>
        <taxon>Polyneoptera</taxon>
        <taxon>Dictyoptera</taxon>
        <taxon>Blattodea</taxon>
        <taxon>Blattoidea</taxon>
        <taxon>Termitoidae</taxon>
        <taxon>Rhinotermitidae</taxon>
        <taxon>Coptotermes</taxon>
    </lineage>
</organism>
<name>A0A6L2Q719_COPFO</name>
<feature type="region of interest" description="Disordered" evidence="1">
    <location>
        <begin position="128"/>
        <end position="169"/>
    </location>
</feature>
<protein>
    <submittedName>
        <fullName evidence="2">Uncharacterized protein</fullName>
    </submittedName>
</protein>
<evidence type="ECO:0000256" key="1">
    <source>
        <dbReference type="SAM" id="MobiDB-lite"/>
    </source>
</evidence>
<dbReference type="AlphaFoldDB" id="A0A6L2Q719"/>
<feature type="compositionally biased region" description="Low complexity" evidence="1">
    <location>
        <begin position="138"/>
        <end position="153"/>
    </location>
</feature>
<reference evidence="3" key="1">
    <citation type="submission" date="2020-01" db="EMBL/GenBank/DDBJ databases">
        <title>Draft genome sequence of the Termite Coptotermes fromosanus.</title>
        <authorList>
            <person name="Itakura S."/>
            <person name="Yosikawa Y."/>
            <person name="Umezawa K."/>
        </authorList>
    </citation>
    <scope>NUCLEOTIDE SEQUENCE [LARGE SCALE GENOMIC DNA]</scope>
</reference>
<keyword evidence="3" id="KW-1185">Reference proteome</keyword>
<comment type="caution">
    <text evidence="2">The sequence shown here is derived from an EMBL/GenBank/DDBJ whole genome shotgun (WGS) entry which is preliminary data.</text>
</comment>
<dbReference type="Proteomes" id="UP000502823">
    <property type="component" value="Unassembled WGS sequence"/>
</dbReference>
<dbReference type="EMBL" id="BLKM01012994">
    <property type="protein sequence ID" value="GFG38608.1"/>
    <property type="molecule type" value="Genomic_DNA"/>
</dbReference>
<evidence type="ECO:0000313" key="3">
    <source>
        <dbReference type="Proteomes" id="UP000502823"/>
    </source>
</evidence>
<dbReference type="CDD" id="cd21747">
    <property type="entry name" value="Rad21_Rec8_M"/>
    <property type="match status" value="1"/>
</dbReference>
<evidence type="ECO:0000313" key="2">
    <source>
        <dbReference type="EMBL" id="GFG38608.1"/>
    </source>
</evidence>
<sequence>MVIDPTTEIPSLEDLGIDIIYHLEVNGATVRAPEESITLRDEVVFDQQLGEEGQGFGEIHAEDLERHILSCIGEEGVPVPQEQPPAHGEPSVPVYETEQLPETHVETETRPADPTQSQIPVTVTAPVYEQHPSPPQTPAVQPQTPAVQPQTPAVQPPTPAAPPLIPDQDVEVTLPTRRHQTRRMQLQDEQLQISSQDMRNRSQFWEDTMRVQNATEDQVNVDKHWYIIPTLMSLGTVRNALLPNVLKNLLTRHRYTHEMLNESAQEVSEVLEVSEVSQIQVCVFFLLLKFAELQYKIIFASYAKSSLMALVSVYFIVKLTHCENEAIDSANHDAVAEEVPQEPPIVVQDVPPQERVAEELSAVQPQEEPEVRVAPPVGEVTGPERSEEQLELDAAKMEQTLRALWVTGSPVTFSRICPPDSTDRITALETFELLLMKYAVSIVKISSAQGLVVGCCGTCHSLFVRSLKMVDSGFWPTISGTLLWELHVGNIVMQRILQGTAVFVNTAEHVGRLTSRCQPCFSQHCLTYSMPGTRERTHF</sequence>
<proteinExistence type="predicted"/>
<feature type="compositionally biased region" description="Pro residues" evidence="1">
    <location>
        <begin position="154"/>
        <end position="165"/>
    </location>
</feature>
<gene>
    <name evidence="2" type="ORF">Cfor_01653</name>
</gene>
<accession>A0A6L2Q719</accession>